<accession>W5IHT6</accession>
<dbReference type="GO" id="GO:0005886">
    <property type="term" value="C:plasma membrane"/>
    <property type="evidence" value="ECO:0007669"/>
    <property type="project" value="UniProtKB-SubCell"/>
</dbReference>
<dbReference type="AlphaFoldDB" id="W5IHT6"/>
<dbReference type="Pfam" id="PF06781">
    <property type="entry name" value="CrgA"/>
    <property type="match status" value="1"/>
</dbReference>
<evidence type="ECO:0000313" key="10">
    <source>
        <dbReference type="Proteomes" id="UP000005777"/>
    </source>
</evidence>
<evidence type="ECO:0000256" key="3">
    <source>
        <dbReference type="ARBA" id="ARBA00022692"/>
    </source>
</evidence>
<keyword evidence="3 7" id="KW-0812">Transmembrane</keyword>
<dbReference type="InterPro" id="IPR009619">
    <property type="entry name" value="CrgA"/>
</dbReference>
<feature type="transmembrane region" description="Helical" evidence="7">
    <location>
        <begin position="134"/>
        <end position="156"/>
    </location>
</feature>
<gene>
    <name evidence="7" type="primary">crgA</name>
    <name evidence="9" type="ORF">HMPREF9020_00045</name>
</gene>
<name>W5IHT6_SCAIO</name>
<evidence type="ECO:0000313" key="9">
    <source>
        <dbReference type="EMBL" id="EFG26426.1"/>
    </source>
</evidence>
<feature type="compositionally biased region" description="Basic and acidic residues" evidence="8">
    <location>
        <begin position="1"/>
        <end position="11"/>
    </location>
</feature>
<evidence type="ECO:0000256" key="5">
    <source>
        <dbReference type="ARBA" id="ARBA00023136"/>
    </source>
</evidence>
<keyword evidence="10" id="KW-1185">Reference proteome</keyword>
<keyword evidence="2 7" id="KW-0132">Cell division</keyword>
<evidence type="ECO:0000256" key="8">
    <source>
        <dbReference type="SAM" id="MobiDB-lite"/>
    </source>
</evidence>
<dbReference type="Proteomes" id="UP000005777">
    <property type="component" value="Unassembled WGS sequence"/>
</dbReference>
<reference evidence="9 10" key="1">
    <citation type="submission" date="2012-01" db="EMBL/GenBank/DDBJ databases">
        <title>The Genome Sequence of Scardovia inopinata F0304.</title>
        <authorList>
            <consortium name="The Broad Institute Genome Sequencing Platform"/>
            <person name="Ward D."/>
            <person name="Earl A."/>
            <person name="Feldgarden M."/>
            <person name="Gevers D."/>
            <person name="Young S."/>
            <person name="Zeng Q."/>
            <person name="Koehrsen M."/>
            <person name="Alvarado L."/>
            <person name="Berlin A.M."/>
            <person name="Borenstein D."/>
            <person name="Chapman S.B."/>
            <person name="Chen Z."/>
            <person name="Engels R."/>
            <person name="Freedman E."/>
            <person name="Gellesch M."/>
            <person name="Goldberg J."/>
            <person name="Griggs A."/>
            <person name="Gujja S."/>
            <person name="Heilman E.R."/>
            <person name="Heiman D.I."/>
            <person name="Hepburn T.A."/>
            <person name="Howarth C."/>
            <person name="Jen D."/>
            <person name="Larson L."/>
            <person name="Mehta T."/>
            <person name="Park D."/>
            <person name="Pearson M."/>
            <person name="Richards J."/>
            <person name="Roberts A."/>
            <person name="Saif S."/>
            <person name="Shea T.D."/>
            <person name="Shenoy N."/>
            <person name="Sisk P."/>
            <person name="Stolte C."/>
            <person name="Sykes S.N."/>
            <person name="Walk T."/>
            <person name="White J."/>
            <person name="Yandava C."/>
            <person name="Izard J."/>
            <person name="Baranova O.V."/>
            <person name="Blanton J.M."/>
            <person name="Tanner A.C."/>
            <person name="Dewhirst F."/>
            <person name="Haas B."/>
            <person name="Nusbaum C."/>
            <person name="Birren B."/>
        </authorList>
    </citation>
    <scope>NUCLEOTIDE SEQUENCE [LARGE SCALE GENOMIC DNA]</scope>
    <source>
        <strain evidence="9 10">F0304</strain>
    </source>
</reference>
<evidence type="ECO:0000256" key="4">
    <source>
        <dbReference type="ARBA" id="ARBA00022989"/>
    </source>
</evidence>
<organism evidence="9 10">
    <name type="scientific">Scardovia inopinata F0304</name>
    <dbReference type="NCBI Taxonomy" id="641146"/>
    <lineage>
        <taxon>Bacteria</taxon>
        <taxon>Bacillati</taxon>
        <taxon>Actinomycetota</taxon>
        <taxon>Actinomycetes</taxon>
        <taxon>Bifidobacteriales</taxon>
        <taxon>Bifidobacteriaceae</taxon>
        <taxon>Scardovia</taxon>
    </lineage>
</organism>
<sequence>MSDDKEIKDQEDASLTTEVQEEAEAADKTTAGAETNGETNAEKTDANAEAEAEVDSDSESKKSFPSSPLFKRNKKKSYEFKPENPDAVDAAVKRLEEGMSQENITPQMEHMMKQQEDHMKRVDKAIEDTKTNPAWFVPLFSFLLILGLLWVVIYYLTTSYPIPAIGAWNLAIGAGISFLGFILLMWWH</sequence>
<evidence type="ECO:0000256" key="1">
    <source>
        <dbReference type="ARBA" id="ARBA00022475"/>
    </source>
</evidence>
<comment type="subcellular location">
    <subcellularLocation>
        <location evidence="7">Cell membrane</location>
        <topology evidence="7">Multi-pass membrane protein</topology>
    </subcellularLocation>
</comment>
<evidence type="ECO:0000256" key="7">
    <source>
        <dbReference type="HAMAP-Rule" id="MF_00631"/>
    </source>
</evidence>
<evidence type="ECO:0000256" key="2">
    <source>
        <dbReference type="ARBA" id="ARBA00022618"/>
    </source>
</evidence>
<comment type="caution">
    <text evidence="9">The sequence shown here is derived from an EMBL/GenBank/DDBJ whole genome shotgun (WGS) entry which is preliminary data.</text>
</comment>
<feature type="compositionally biased region" description="Acidic residues" evidence="8">
    <location>
        <begin position="48"/>
        <end position="57"/>
    </location>
</feature>
<comment type="function">
    <text evidence="7">Involved in cell division.</text>
</comment>
<dbReference type="RefSeq" id="WP_006292377.1">
    <property type="nucleotide sequence ID" value="NZ_GG770225.1"/>
</dbReference>
<evidence type="ECO:0000256" key="6">
    <source>
        <dbReference type="ARBA" id="ARBA00023306"/>
    </source>
</evidence>
<dbReference type="HAMAP" id="MF_00631">
    <property type="entry name" value="CrgA"/>
    <property type="match status" value="1"/>
</dbReference>
<keyword evidence="5 7" id="KW-0472">Membrane</keyword>
<comment type="similarity">
    <text evidence="7">Belongs to the CrgA family.</text>
</comment>
<feature type="transmembrane region" description="Helical" evidence="7">
    <location>
        <begin position="168"/>
        <end position="187"/>
    </location>
</feature>
<protein>
    <recommendedName>
        <fullName evidence="7">Cell division protein CrgA</fullName>
    </recommendedName>
</protein>
<keyword evidence="6 7" id="KW-0131">Cell cycle</keyword>
<dbReference type="EMBL" id="ADCX01000001">
    <property type="protein sequence ID" value="EFG26426.1"/>
    <property type="molecule type" value="Genomic_DNA"/>
</dbReference>
<proteinExistence type="inferred from homology"/>
<keyword evidence="1 7" id="KW-1003">Cell membrane</keyword>
<keyword evidence="4 7" id="KW-1133">Transmembrane helix</keyword>
<dbReference type="eggNOG" id="ENOG5032ZHR">
    <property type="taxonomic scope" value="Bacteria"/>
</dbReference>
<feature type="region of interest" description="Disordered" evidence="8">
    <location>
        <begin position="1"/>
        <end position="69"/>
    </location>
</feature>
<dbReference type="HOGENOM" id="CLU_109805_0_0_11"/>
<dbReference type="GO" id="GO:0051301">
    <property type="term" value="P:cell division"/>
    <property type="evidence" value="ECO:0007669"/>
    <property type="project" value="UniProtKB-UniRule"/>
</dbReference>